<protein>
    <submittedName>
        <fullName evidence="2">Uncharacterized protein</fullName>
    </submittedName>
</protein>
<reference evidence="2 3" key="1">
    <citation type="submission" date="2014-04" db="EMBL/GenBank/DDBJ databases">
        <title>Evolutionary Origins and Diversification of the Mycorrhizal Mutualists.</title>
        <authorList>
            <consortium name="DOE Joint Genome Institute"/>
            <consortium name="Mycorrhizal Genomics Consortium"/>
            <person name="Kohler A."/>
            <person name="Kuo A."/>
            <person name="Nagy L.G."/>
            <person name="Floudas D."/>
            <person name="Copeland A."/>
            <person name="Barry K.W."/>
            <person name="Cichocki N."/>
            <person name="Veneault-Fourrey C."/>
            <person name="LaButti K."/>
            <person name="Lindquist E.A."/>
            <person name="Lipzen A."/>
            <person name="Lundell T."/>
            <person name="Morin E."/>
            <person name="Murat C."/>
            <person name="Riley R."/>
            <person name="Ohm R."/>
            <person name="Sun H."/>
            <person name="Tunlid A."/>
            <person name="Henrissat B."/>
            <person name="Grigoriev I.V."/>
            <person name="Hibbett D.S."/>
            <person name="Martin F."/>
        </authorList>
    </citation>
    <scope>NUCLEOTIDE SEQUENCE [LARGE SCALE GENOMIC DNA]</scope>
    <source>
        <strain evidence="2 3">MD-312</strain>
    </source>
</reference>
<dbReference type="OrthoDB" id="2671666at2759"/>
<name>A0A0C9W8H5_9AGAM</name>
<organism evidence="2 3">
    <name type="scientific">Hydnomerulius pinastri MD-312</name>
    <dbReference type="NCBI Taxonomy" id="994086"/>
    <lineage>
        <taxon>Eukaryota</taxon>
        <taxon>Fungi</taxon>
        <taxon>Dikarya</taxon>
        <taxon>Basidiomycota</taxon>
        <taxon>Agaricomycotina</taxon>
        <taxon>Agaricomycetes</taxon>
        <taxon>Agaricomycetidae</taxon>
        <taxon>Boletales</taxon>
        <taxon>Boletales incertae sedis</taxon>
        <taxon>Leucogyrophana</taxon>
    </lineage>
</organism>
<accession>A0A0C9W8H5</accession>
<evidence type="ECO:0000313" key="3">
    <source>
        <dbReference type="Proteomes" id="UP000053820"/>
    </source>
</evidence>
<keyword evidence="3" id="KW-1185">Reference proteome</keyword>
<dbReference type="InterPro" id="IPR046521">
    <property type="entry name" value="DUF6698"/>
</dbReference>
<gene>
    <name evidence="2" type="ORF">HYDPIDRAFT_33275</name>
</gene>
<dbReference type="Pfam" id="PF20414">
    <property type="entry name" value="DUF6698"/>
    <property type="match status" value="1"/>
</dbReference>
<dbReference type="Proteomes" id="UP000053820">
    <property type="component" value="Unassembled WGS sequence"/>
</dbReference>
<dbReference type="HOGENOM" id="CLU_035918_6_1_1"/>
<evidence type="ECO:0000256" key="1">
    <source>
        <dbReference type="SAM" id="MobiDB-lite"/>
    </source>
</evidence>
<dbReference type="AlphaFoldDB" id="A0A0C9W8H5"/>
<proteinExistence type="predicted"/>
<sequence>MSTSDQNAAPGRSGVGQKRSRPSVLELASRKKLTTQDPLVHHGRHFGRAVHAFCNVQTLLTNGIILMSKDTDDEALTTVERKKFSIFKELLRMVLGLEAHLMESSKEEVMLVGELVQKGANGARADNMKGMKIAIIDWITPRGQSLNPHIPRNVKSGRGFNHEHTGALLCPAGLDWNNIEYD</sequence>
<dbReference type="EMBL" id="KN839890">
    <property type="protein sequence ID" value="KIJ59336.1"/>
    <property type="molecule type" value="Genomic_DNA"/>
</dbReference>
<feature type="region of interest" description="Disordered" evidence="1">
    <location>
        <begin position="1"/>
        <end position="23"/>
    </location>
</feature>
<evidence type="ECO:0000313" key="2">
    <source>
        <dbReference type="EMBL" id="KIJ59336.1"/>
    </source>
</evidence>